<dbReference type="RefSeq" id="WP_022862331.1">
    <property type="nucleotide sequence ID" value="NZ_ATVG01000001.1"/>
</dbReference>
<dbReference type="EMBL" id="CP063189">
    <property type="protein sequence ID" value="WCZ32860.1"/>
    <property type="molecule type" value="Genomic_DNA"/>
</dbReference>
<evidence type="ECO:0000313" key="3">
    <source>
        <dbReference type="EMBL" id="WCZ32860.1"/>
    </source>
</evidence>
<sequence length="121" mass="13260">MAHSKEEVEDLLANETMLTLPEVADMLGIPVTRVNDLLAARKFIAWKRDGKRLVPAAFFSGPNVDKHVTGTITLLTDGGYSDTDIFAHLFTPDDSLPGRPIDGLKGDLAREVKRRAQALAF</sequence>
<evidence type="ECO:0000259" key="2">
    <source>
        <dbReference type="Pfam" id="PF21531"/>
    </source>
</evidence>
<protein>
    <submittedName>
        <fullName evidence="3">DNA-binding protein</fullName>
    </submittedName>
</protein>
<keyword evidence="3" id="KW-0238">DNA-binding</keyword>
<keyword evidence="4" id="KW-1185">Reference proteome</keyword>
<dbReference type="InterPro" id="IPR041098">
    <property type="entry name" value="Rv2175c_C"/>
</dbReference>
<dbReference type="GO" id="GO:0003677">
    <property type="term" value="F:DNA binding"/>
    <property type="evidence" value="ECO:0007669"/>
    <property type="project" value="UniProtKB-KW"/>
</dbReference>
<dbReference type="Pfam" id="PF21531">
    <property type="entry name" value="Rv2175c_wHTH"/>
    <property type="match status" value="1"/>
</dbReference>
<dbReference type="InterPro" id="IPR048576">
    <property type="entry name" value="Rv2175c_wHTH"/>
</dbReference>
<feature type="domain" description="Rv2175c C-terminal" evidence="1">
    <location>
        <begin position="66"/>
        <end position="120"/>
    </location>
</feature>
<proteinExistence type="predicted"/>
<gene>
    <name evidence="3" type="ORF">CMASS_07130</name>
</gene>
<feature type="domain" description="DNA-binding protein Rv2175c wHTH" evidence="2">
    <location>
        <begin position="9"/>
        <end position="59"/>
    </location>
</feature>
<reference evidence="3 4" key="1">
    <citation type="submission" date="2020-10" db="EMBL/GenBank/DDBJ databases">
        <title>Complete genome sequence of Corynebacterium massiliense DSM 45435, type strain of Corynebacterium massiliense.</title>
        <authorList>
            <person name="Busche T."/>
            <person name="Kalinowski J."/>
            <person name="Ruckert C."/>
        </authorList>
    </citation>
    <scope>NUCLEOTIDE SEQUENCE [LARGE SCALE GENOMIC DNA]</scope>
    <source>
        <strain evidence="3 4">DSM 45435</strain>
    </source>
</reference>
<evidence type="ECO:0000259" key="1">
    <source>
        <dbReference type="Pfam" id="PF18367"/>
    </source>
</evidence>
<dbReference type="Proteomes" id="UP001220064">
    <property type="component" value="Chromosome"/>
</dbReference>
<evidence type="ECO:0000313" key="4">
    <source>
        <dbReference type="Proteomes" id="UP001220064"/>
    </source>
</evidence>
<accession>A0ABY7U830</accession>
<name>A0ABY7U830_9CORY</name>
<dbReference type="Pfam" id="PF18367">
    <property type="entry name" value="Rv2175c_C"/>
    <property type="match status" value="1"/>
</dbReference>
<organism evidence="3 4">
    <name type="scientific">Corynebacterium massiliense DSM 45435</name>
    <dbReference type="NCBI Taxonomy" id="1121364"/>
    <lineage>
        <taxon>Bacteria</taxon>
        <taxon>Bacillati</taxon>
        <taxon>Actinomycetota</taxon>
        <taxon>Actinomycetes</taxon>
        <taxon>Mycobacteriales</taxon>
        <taxon>Corynebacteriaceae</taxon>
        <taxon>Corynebacterium</taxon>
    </lineage>
</organism>